<dbReference type="Proteomes" id="UP000077856">
    <property type="component" value="Chromosome"/>
</dbReference>
<dbReference type="InterPro" id="IPR013078">
    <property type="entry name" value="His_Pase_superF_clade-1"/>
</dbReference>
<proteinExistence type="predicted"/>
<organism evidence="1 2">
    <name type="scientific">Cytobacillus oceanisediminis 2691</name>
    <dbReference type="NCBI Taxonomy" id="1196031"/>
    <lineage>
        <taxon>Bacteria</taxon>
        <taxon>Bacillati</taxon>
        <taxon>Bacillota</taxon>
        <taxon>Bacilli</taxon>
        <taxon>Bacillales</taxon>
        <taxon>Bacillaceae</taxon>
        <taxon>Cytobacillus</taxon>
    </lineage>
</organism>
<reference evidence="1 2" key="1">
    <citation type="submission" date="2016-04" db="EMBL/GenBank/DDBJ databases">
        <title>Complete genome sequence of Bacillus oceanisediminis strain 2691.</title>
        <authorList>
            <person name="Jeong H."/>
            <person name="Kim H.J."/>
            <person name="Lee D.-W."/>
        </authorList>
    </citation>
    <scope>NUCLEOTIDE SEQUENCE [LARGE SCALE GENOMIC DNA]</scope>
    <source>
        <strain evidence="1 2">2691</strain>
    </source>
</reference>
<evidence type="ECO:0000313" key="1">
    <source>
        <dbReference type="EMBL" id="AND40864.1"/>
    </source>
</evidence>
<dbReference type="Pfam" id="PF00300">
    <property type="entry name" value="His_Phos_1"/>
    <property type="match status" value="1"/>
</dbReference>
<dbReference type="AlphaFoldDB" id="A0A160MDJ6"/>
<sequence length="187" mass="21262">MEITLIRHGRSSQMDNHRMNSREFKKWVEIYNRLGILEGETCSSDAIEKGSSASFLLTSDLKRSIESAKSINPSAKIQTDPLFRETELPIPADKFPGMRLKPNTWAVVLRLLWLCGYSQGCESYRDAKLRAKHASSTLTSIAKEHHFAVLVGHGFFNHLIARELQEAGWIGKRKTGSKHWNADTYIF</sequence>
<dbReference type="eggNOG" id="COG0406">
    <property type="taxonomic scope" value="Bacteria"/>
</dbReference>
<dbReference type="STRING" id="1196031.A361_17475"/>
<name>A0A160MDJ6_9BACI</name>
<accession>A0A160MDJ6</accession>
<dbReference type="Gene3D" id="3.40.50.1240">
    <property type="entry name" value="Phosphoglycerate mutase-like"/>
    <property type="match status" value="1"/>
</dbReference>
<protein>
    <submittedName>
        <fullName evidence="1">Phosphoglycerate mutase</fullName>
    </submittedName>
</protein>
<gene>
    <name evidence="1" type="ORF">A361_17475</name>
</gene>
<dbReference type="EMBL" id="CP015506">
    <property type="protein sequence ID" value="AND40864.1"/>
    <property type="molecule type" value="Genomic_DNA"/>
</dbReference>
<dbReference type="SUPFAM" id="SSF53254">
    <property type="entry name" value="Phosphoglycerate mutase-like"/>
    <property type="match status" value="1"/>
</dbReference>
<dbReference type="InterPro" id="IPR029033">
    <property type="entry name" value="His_PPase_superfam"/>
</dbReference>
<dbReference type="RefSeq" id="WP_019382547.1">
    <property type="nucleotide sequence ID" value="NZ_CP015506.1"/>
</dbReference>
<evidence type="ECO:0000313" key="2">
    <source>
        <dbReference type="Proteomes" id="UP000077856"/>
    </source>
</evidence>
<dbReference type="KEGG" id="bon:A361_17475"/>